<name>A0A9W9PKX2_9EURO</name>
<reference evidence="2" key="2">
    <citation type="journal article" date="2023" name="IMA Fungus">
        <title>Comparative genomic study of the Penicillium genus elucidates a diverse pangenome and 15 lateral gene transfer events.</title>
        <authorList>
            <person name="Petersen C."/>
            <person name="Sorensen T."/>
            <person name="Nielsen M.R."/>
            <person name="Sondergaard T.E."/>
            <person name="Sorensen J.L."/>
            <person name="Fitzpatrick D.A."/>
            <person name="Frisvad J.C."/>
            <person name="Nielsen K.L."/>
        </authorList>
    </citation>
    <scope>NUCLEOTIDE SEQUENCE</scope>
    <source>
        <strain evidence="2">IBT 19713</strain>
    </source>
</reference>
<evidence type="ECO:0000256" key="1">
    <source>
        <dbReference type="SAM" id="MobiDB-lite"/>
    </source>
</evidence>
<sequence>MGRKKGKANAAQDGTQNETQDGTQNETQNTTQNETQNTTQNETQNAAQNATQNATQNAAQNATQNAAQRQARDIQTPVSDREGSHDVEKQRSEPSITEVKARDIQTPVSDREGSHDVEKQRSEPSITEVKATPQQTRFARSPTRAGDFAPNAGDHHSDDATDVDIDDASEQDAPVESELEPISSWVKKIIRSETLAQSDKMVEQFFTANKPQFAECEQFFQRLNQQIRAANAEHMVDNVDTGVIPETGYNGLCQTWQQAANWAVARKSPQDFWEAFNTTHDLLNTFNKRYHLPQSWNINLEADFASDHLSIKSDVVAEESSVSGLDALEARAVKQQRQSKSAEVLYWWPKGTGSQIFVRYGGQKAPIYRIRAGSHEPYDKTQVKRVLTSQARGTAKVTGTKNGFPEEYWKYKREDVKDLIGVGWKIEDDDEEGLNPLSYLQPAKRAIYPQTRCLVKWKDGITTLEGRAFLRRITHGSALDGDRVIYQKAAELESAYRKTQGLEEREDVDEEDHIDDTESDASSDSASSLHNKPRREPVYSSKASKKTKNHRRYEDSSSSDAESLASRVSSSRRHRGGAASYRQPGRGKSESHEATIRKLEQEIARLKMGKPSKGYRKVH</sequence>
<feature type="compositionally biased region" description="Low complexity" evidence="1">
    <location>
        <begin position="556"/>
        <end position="569"/>
    </location>
</feature>
<proteinExistence type="predicted"/>
<comment type="caution">
    <text evidence="2">The sequence shown here is derived from an EMBL/GenBank/DDBJ whole genome shotgun (WGS) entry which is preliminary data.</text>
</comment>
<feature type="compositionally biased region" description="Basic and acidic residues" evidence="1">
    <location>
        <begin position="587"/>
        <end position="596"/>
    </location>
</feature>
<feature type="compositionally biased region" description="Acidic residues" evidence="1">
    <location>
        <begin position="160"/>
        <end position="179"/>
    </location>
</feature>
<accession>A0A9W9PKX2</accession>
<keyword evidence="3" id="KW-1185">Reference proteome</keyword>
<feature type="compositionally biased region" description="Basic and acidic residues" evidence="1">
    <location>
        <begin position="99"/>
        <end position="122"/>
    </location>
</feature>
<protein>
    <submittedName>
        <fullName evidence="2">Uncharacterized protein</fullName>
    </submittedName>
</protein>
<dbReference type="EMBL" id="JAPQKS010000001">
    <property type="protein sequence ID" value="KAJ5249302.1"/>
    <property type="molecule type" value="Genomic_DNA"/>
</dbReference>
<organism evidence="2 3">
    <name type="scientific">Penicillium chermesinum</name>
    <dbReference type="NCBI Taxonomy" id="63820"/>
    <lineage>
        <taxon>Eukaryota</taxon>
        <taxon>Fungi</taxon>
        <taxon>Dikarya</taxon>
        <taxon>Ascomycota</taxon>
        <taxon>Pezizomycotina</taxon>
        <taxon>Eurotiomycetes</taxon>
        <taxon>Eurotiomycetidae</taxon>
        <taxon>Eurotiales</taxon>
        <taxon>Aspergillaceae</taxon>
        <taxon>Penicillium</taxon>
    </lineage>
</organism>
<evidence type="ECO:0000313" key="3">
    <source>
        <dbReference type="Proteomes" id="UP001150941"/>
    </source>
</evidence>
<evidence type="ECO:0000313" key="2">
    <source>
        <dbReference type="EMBL" id="KAJ5249302.1"/>
    </source>
</evidence>
<feature type="compositionally biased region" description="Low complexity" evidence="1">
    <location>
        <begin position="12"/>
        <end position="68"/>
    </location>
</feature>
<feature type="compositionally biased region" description="Basic and acidic residues" evidence="1">
    <location>
        <begin position="79"/>
        <end position="92"/>
    </location>
</feature>
<feature type="compositionally biased region" description="Acidic residues" evidence="1">
    <location>
        <begin position="504"/>
        <end position="521"/>
    </location>
</feature>
<dbReference type="GeneID" id="83197353"/>
<feature type="region of interest" description="Disordered" evidence="1">
    <location>
        <begin position="496"/>
        <end position="596"/>
    </location>
</feature>
<dbReference type="RefSeq" id="XP_058336081.1">
    <property type="nucleotide sequence ID" value="XM_058470050.1"/>
</dbReference>
<dbReference type="Proteomes" id="UP001150941">
    <property type="component" value="Unassembled WGS sequence"/>
</dbReference>
<gene>
    <name evidence="2" type="ORF">N7468_000753</name>
</gene>
<reference evidence="2" key="1">
    <citation type="submission" date="2022-11" db="EMBL/GenBank/DDBJ databases">
        <authorList>
            <person name="Petersen C."/>
        </authorList>
    </citation>
    <scope>NUCLEOTIDE SEQUENCE</scope>
    <source>
        <strain evidence="2">IBT 19713</strain>
    </source>
</reference>
<feature type="region of interest" description="Disordered" evidence="1">
    <location>
        <begin position="1"/>
        <end position="179"/>
    </location>
</feature>
<dbReference type="OrthoDB" id="4369211at2759"/>
<dbReference type="AlphaFoldDB" id="A0A9W9PKX2"/>